<keyword evidence="1" id="KW-0813">Transport</keyword>
<dbReference type="Gene3D" id="1.10.760.10">
    <property type="entry name" value="Cytochrome c-like domain"/>
    <property type="match status" value="1"/>
</dbReference>
<evidence type="ECO:0000313" key="9">
    <source>
        <dbReference type="EMBL" id="EIW88090.1"/>
    </source>
</evidence>
<keyword evidence="4" id="KW-0249">Electron transport</keyword>
<dbReference type="InterPro" id="IPR036909">
    <property type="entry name" value="Cyt_c-like_dom_sf"/>
</dbReference>
<keyword evidence="10" id="KW-1185">Reference proteome</keyword>
<keyword evidence="7" id="KW-0732">Signal</keyword>
<dbReference type="PRINTS" id="PR00604">
    <property type="entry name" value="CYTCHRMECIAB"/>
</dbReference>
<dbReference type="InterPro" id="IPR009056">
    <property type="entry name" value="Cyt_c-like_dom"/>
</dbReference>
<evidence type="ECO:0000256" key="7">
    <source>
        <dbReference type="SAM" id="SignalP"/>
    </source>
</evidence>
<evidence type="ECO:0000256" key="1">
    <source>
        <dbReference type="ARBA" id="ARBA00022448"/>
    </source>
</evidence>
<dbReference type="PANTHER" id="PTHR11961">
    <property type="entry name" value="CYTOCHROME C"/>
    <property type="match status" value="1"/>
</dbReference>
<organism evidence="9 10">
    <name type="scientific">Alishewanella agri BL06</name>
    <dbReference type="NCBI Taxonomy" id="1195246"/>
    <lineage>
        <taxon>Bacteria</taxon>
        <taxon>Pseudomonadati</taxon>
        <taxon>Pseudomonadota</taxon>
        <taxon>Gammaproteobacteria</taxon>
        <taxon>Alteromonadales</taxon>
        <taxon>Alteromonadaceae</taxon>
        <taxon>Alishewanella</taxon>
    </lineage>
</organism>
<evidence type="ECO:0000256" key="6">
    <source>
        <dbReference type="PROSITE-ProRule" id="PRU00433"/>
    </source>
</evidence>
<name>I9DPY4_9ALTE</name>
<protein>
    <submittedName>
        <fullName evidence="9">Cytochrome c class I</fullName>
    </submittedName>
</protein>
<dbReference type="EMBL" id="AKKU01000025">
    <property type="protein sequence ID" value="EIW88090.1"/>
    <property type="molecule type" value="Genomic_DNA"/>
</dbReference>
<feature type="domain" description="Cytochrome c" evidence="8">
    <location>
        <begin position="33"/>
        <end position="132"/>
    </location>
</feature>
<dbReference type="GO" id="GO:0009055">
    <property type="term" value="F:electron transfer activity"/>
    <property type="evidence" value="ECO:0007669"/>
    <property type="project" value="InterPro"/>
</dbReference>
<evidence type="ECO:0000256" key="4">
    <source>
        <dbReference type="ARBA" id="ARBA00022982"/>
    </source>
</evidence>
<reference evidence="9 10" key="1">
    <citation type="journal article" date="2012" name="J. Bacteriol.">
        <title>Genome Sequence of Pectin-Degrading Alishewanella agri, Isolated from Landfill Soil.</title>
        <authorList>
            <person name="Kim J."/>
            <person name="Jung J."/>
            <person name="Sung J.S."/>
            <person name="Chun J."/>
            <person name="Park W."/>
        </authorList>
    </citation>
    <scope>NUCLEOTIDE SEQUENCE [LARGE SCALE GENOMIC DNA]</scope>
    <source>
        <strain evidence="9 10">BL06</strain>
    </source>
</reference>
<dbReference type="PATRIC" id="fig|1195246.3.peg.2546"/>
<dbReference type="STRING" id="1195246.AGRI_12831"/>
<dbReference type="eggNOG" id="COG3474">
    <property type="taxonomic scope" value="Bacteria"/>
</dbReference>
<dbReference type="RefSeq" id="WP_008985355.1">
    <property type="nucleotide sequence ID" value="NZ_AKKU01000025.1"/>
</dbReference>
<dbReference type="GO" id="GO:0020037">
    <property type="term" value="F:heme binding"/>
    <property type="evidence" value="ECO:0007669"/>
    <property type="project" value="InterPro"/>
</dbReference>
<dbReference type="SUPFAM" id="SSF46626">
    <property type="entry name" value="Cytochrome c"/>
    <property type="match status" value="1"/>
</dbReference>
<keyword evidence="2 6" id="KW-0349">Heme</keyword>
<feature type="signal peptide" evidence="7">
    <location>
        <begin position="1"/>
        <end position="21"/>
    </location>
</feature>
<dbReference type="Proteomes" id="UP000035062">
    <property type="component" value="Unassembled WGS sequence"/>
</dbReference>
<dbReference type="AlphaFoldDB" id="I9DPY4"/>
<dbReference type="InterPro" id="IPR002327">
    <property type="entry name" value="Cyt_c_1A/1B"/>
</dbReference>
<gene>
    <name evidence="9" type="ORF">AGRI_12831</name>
</gene>
<keyword evidence="5 6" id="KW-0408">Iron</keyword>
<dbReference type="PROSITE" id="PS51257">
    <property type="entry name" value="PROKAR_LIPOPROTEIN"/>
    <property type="match status" value="1"/>
</dbReference>
<comment type="caution">
    <text evidence="9">The sequence shown here is derived from an EMBL/GenBank/DDBJ whole genome shotgun (WGS) entry which is preliminary data.</text>
</comment>
<keyword evidence="3 6" id="KW-0479">Metal-binding</keyword>
<evidence type="ECO:0000259" key="8">
    <source>
        <dbReference type="PROSITE" id="PS51007"/>
    </source>
</evidence>
<feature type="chain" id="PRO_5003720293" evidence="7">
    <location>
        <begin position="22"/>
        <end position="132"/>
    </location>
</feature>
<dbReference type="PROSITE" id="PS51007">
    <property type="entry name" value="CYTC"/>
    <property type="match status" value="1"/>
</dbReference>
<evidence type="ECO:0000256" key="5">
    <source>
        <dbReference type="ARBA" id="ARBA00023004"/>
    </source>
</evidence>
<sequence>MRSLLLVVVVLLTACSTSQHDAELNSANTLQDALWQQGQDEFIRCVACHSVEAGSNTEFGPHLHQLIGRKLAGLDDYLYTEAVKQIDLVWTEEVLDAWLAKPQQLVPEMCLPFTGMRSAEARQALIAYLKGQ</sequence>
<dbReference type="GO" id="GO:0046872">
    <property type="term" value="F:metal ion binding"/>
    <property type="evidence" value="ECO:0007669"/>
    <property type="project" value="UniProtKB-KW"/>
</dbReference>
<evidence type="ECO:0000256" key="2">
    <source>
        <dbReference type="ARBA" id="ARBA00022617"/>
    </source>
</evidence>
<evidence type="ECO:0000256" key="3">
    <source>
        <dbReference type="ARBA" id="ARBA00022723"/>
    </source>
</evidence>
<accession>I9DPY4</accession>
<proteinExistence type="predicted"/>
<evidence type="ECO:0000313" key="10">
    <source>
        <dbReference type="Proteomes" id="UP000035062"/>
    </source>
</evidence>